<dbReference type="InterPro" id="IPR002110">
    <property type="entry name" value="Ankyrin_rpt"/>
</dbReference>
<reference evidence="5 6" key="1">
    <citation type="submission" date="2019-07" db="EMBL/GenBank/DDBJ databases">
        <title>Genomes of Cafeteria roenbergensis.</title>
        <authorList>
            <person name="Fischer M.G."/>
            <person name="Hackl T."/>
            <person name="Roman M."/>
        </authorList>
    </citation>
    <scope>NUCLEOTIDE SEQUENCE [LARGE SCALE GENOMIC DNA]</scope>
    <source>
        <strain evidence="5 6">BVI</strain>
    </source>
</reference>
<sequence>MADAEAAAPGLGEAEAGPAPEEGEDMPAGDGEESGDGEAPEDASTSLTAQVAQHEMIRCCVTHERVHNSGFTVYQRNRYDLENRRSRRGTEIAHLQLAAKQRRYFTAVGVSHSDPWAAIRDRNFSYVYDALRRGFPVNERDKTSGRTMLHEAAAVGDAEICELLLDWPGCSRQARCLVGRDSAIHFAATGGNWRVIDMLCRYGADARDLDKYRLTPMHMATTTAAVQHLMRFGADERDRDRFGRTPGMCADERGDADVAALMAELVLMRLKRAQQKEQNKHVIAKKASVVREQRLAEAAARDEIRARKQRLRALKDDYAAWRLPDGSAKSRPQPSPAKAAADEASHKALLAKYDARARKAGRDATLRLFGSR</sequence>
<accession>A0A5A8CB70</accession>
<dbReference type="EMBL" id="VLTN01000035">
    <property type="protein sequence ID" value="KAA0150346.1"/>
    <property type="molecule type" value="Genomic_DNA"/>
</dbReference>
<protein>
    <submittedName>
        <fullName evidence="5">Uncharacterized protein</fullName>
    </submittedName>
</protein>
<feature type="repeat" description="ANK" evidence="3">
    <location>
        <begin position="144"/>
        <end position="166"/>
    </location>
</feature>
<evidence type="ECO:0000256" key="4">
    <source>
        <dbReference type="SAM" id="MobiDB-lite"/>
    </source>
</evidence>
<evidence type="ECO:0000256" key="3">
    <source>
        <dbReference type="PROSITE-ProRule" id="PRU00023"/>
    </source>
</evidence>
<evidence type="ECO:0000256" key="1">
    <source>
        <dbReference type="ARBA" id="ARBA00022737"/>
    </source>
</evidence>
<feature type="compositionally biased region" description="Low complexity" evidence="4">
    <location>
        <begin position="1"/>
        <end position="20"/>
    </location>
</feature>
<keyword evidence="2 3" id="KW-0040">ANK repeat</keyword>
<organism evidence="5 6">
    <name type="scientific">Cafeteria roenbergensis</name>
    <name type="common">Marine flagellate</name>
    <dbReference type="NCBI Taxonomy" id="33653"/>
    <lineage>
        <taxon>Eukaryota</taxon>
        <taxon>Sar</taxon>
        <taxon>Stramenopiles</taxon>
        <taxon>Bigyra</taxon>
        <taxon>Opalozoa</taxon>
        <taxon>Bicosoecida</taxon>
        <taxon>Cafeteriaceae</taxon>
        <taxon>Cafeteria</taxon>
    </lineage>
</organism>
<name>A0A5A8CB70_CAFRO</name>
<dbReference type="OMA" id="CVTHERV"/>
<dbReference type="PROSITE" id="PS50297">
    <property type="entry name" value="ANK_REP_REGION"/>
    <property type="match status" value="1"/>
</dbReference>
<dbReference type="SUPFAM" id="SSF48403">
    <property type="entry name" value="Ankyrin repeat"/>
    <property type="match status" value="1"/>
</dbReference>
<feature type="region of interest" description="Disordered" evidence="4">
    <location>
        <begin position="323"/>
        <end position="344"/>
    </location>
</feature>
<feature type="repeat" description="ANK" evidence="3">
    <location>
        <begin position="179"/>
        <end position="211"/>
    </location>
</feature>
<dbReference type="InterPro" id="IPR036770">
    <property type="entry name" value="Ankyrin_rpt-contain_sf"/>
</dbReference>
<dbReference type="Gene3D" id="1.25.40.20">
    <property type="entry name" value="Ankyrin repeat-containing domain"/>
    <property type="match status" value="1"/>
</dbReference>
<keyword evidence="6" id="KW-1185">Reference proteome</keyword>
<proteinExistence type="predicted"/>
<comment type="caution">
    <text evidence="5">The sequence shown here is derived from an EMBL/GenBank/DDBJ whole genome shotgun (WGS) entry which is preliminary data.</text>
</comment>
<gene>
    <name evidence="5" type="ORF">FNF29_05358</name>
</gene>
<evidence type="ECO:0000313" key="5">
    <source>
        <dbReference type="EMBL" id="KAA0150346.1"/>
    </source>
</evidence>
<dbReference type="PROSITE" id="PS50088">
    <property type="entry name" value="ANK_REPEAT"/>
    <property type="match status" value="2"/>
</dbReference>
<dbReference type="PANTHER" id="PTHR24171">
    <property type="entry name" value="ANKYRIN REPEAT DOMAIN-CONTAINING PROTEIN 39-RELATED"/>
    <property type="match status" value="1"/>
</dbReference>
<dbReference type="Proteomes" id="UP000323011">
    <property type="component" value="Unassembled WGS sequence"/>
</dbReference>
<evidence type="ECO:0000313" key="6">
    <source>
        <dbReference type="Proteomes" id="UP000323011"/>
    </source>
</evidence>
<dbReference type="Pfam" id="PF12796">
    <property type="entry name" value="Ank_2"/>
    <property type="match status" value="1"/>
</dbReference>
<feature type="compositionally biased region" description="Acidic residues" evidence="4">
    <location>
        <begin position="21"/>
        <end position="41"/>
    </location>
</feature>
<dbReference type="AlphaFoldDB" id="A0A5A8CB70"/>
<evidence type="ECO:0000256" key="2">
    <source>
        <dbReference type="ARBA" id="ARBA00023043"/>
    </source>
</evidence>
<feature type="region of interest" description="Disordered" evidence="4">
    <location>
        <begin position="1"/>
        <end position="50"/>
    </location>
</feature>
<keyword evidence="1" id="KW-0677">Repeat</keyword>